<proteinExistence type="predicted"/>
<keyword evidence="1" id="KW-0472">Membrane</keyword>
<dbReference type="Proteomes" id="UP000078492">
    <property type="component" value="Unassembled WGS sequence"/>
</dbReference>
<feature type="transmembrane region" description="Helical" evidence="1">
    <location>
        <begin position="58"/>
        <end position="76"/>
    </location>
</feature>
<evidence type="ECO:0000256" key="1">
    <source>
        <dbReference type="SAM" id="Phobius"/>
    </source>
</evidence>
<protein>
    <submittedName>
        <fullName evidence="2">Uncharacterized protein</fullName>
    </submittedName>
</protein>
<keyword evidence="1" id="KW-0812">Transmembrane</keyword>
<organism evidence="2 3">
    <name type="scientific">Trachymyrmex cornetzi</name>
    <dbReference type="NCBI Taxonomy" id="471704"/>
    <lineage>
        <taxon>Eukaryota</taxon>
        <taxon>Metazoa</taxon>
        <taxon>Ecdysozoa</taxon>
        <taxon>Arthropoda</taxon>
        <taxon>Hexapoda</taxon>
        <taxon>Insecta</taxon>
        <taxon>Pterygota</taxon>
        <taxon>Neoptera</taxon>
        <taxon>Endopterygota</taxon>
        <taxon>Hymenoptera</taxon>
        <taxon>Apocrita</taxon>
        <taxon>Aculeata</taxon>
        <taxon>Formicoidea</taxon>
        <taxon>Formicidae</taxon>
        <taxon>Myrmicinae</taxon>
        <taxon>Trachymyrmex</taxon>
    </lineage>
</organism>
<feature type="non-terminal residue" evidence="2">
    <location>
        <position position="1"/>
    </location>
</feature>
<keyword evidence="1" id="KW-1133">Transmembrane helix</keyword>
<accession>A0A151IX80</accession>
<dbReference type="EMBL" id="KQ980825">
    <property type="protein sequence ID" value="KYN12424.1"/>
    <property type="molecule type" value="Genomic_DNA"/>
</dbReference>
<dbReference type="AlphaFoldDB" id="A0A151IX80"/>
<sequence>FPNLLFPIPHTCPITTIALTTLSFICSSCPPFLCIVCPKYLNFFTSSILFPIHLQSTLLLLPPPFLILIIFVLSMFNSSPFLSTYPSSLSNNFSYSLHPLPSTLYHPHTSTLSPLLPSPPHLTLPISSSKSAIMMLNNKGLSGHPCLIPLAVQKLSPNSHPPPALTLLFVSLIISPTLSTNPSLTPLLLNASTNIPLSTESNAALKFTNNAINFPPFFLTCLFTK</sequence>
<evidence type="ECO:0000313" key="2">
    <source>
        <dbReference type="EMBL" id="KYN12424.1"/>
    </source>
</evidence>
<name>A0A151IX80_9HYME</name>
<gene>
    <name evidence="2" type="ORF">ALC57_15391</name>
</gene>
<reference evidence="2 3" key="1">
    <citation type="submission" date="2015-09" db="EMBL/GenBank/DDBJ databases">
        <title>Trachymyrmex cornetzi WGS genome.</title>
        <authorList>
            <person name="Nygaard S."/>
            <person name="Hu H."/>
            <person name="Boomsma J."/>
            <person name="Zhang G."/>
        </authorList>
    </citation>
    <scope>NUCLEOTIDE SEQUENCE [LARGE SCALE GENOMIC DNA]</scope>
    <source>
        <strain evidence="2">Tcor2-1</strain>
        <tissue evidence="2">Whole body</tissue>
    </source>
</reference>
<feature type="transmembrane region" description="Helical" evidence="1">
    <location>
        <begin position="14"/>
        <end position="37"/>
    </location>
</feature>
<evidence type="ECO:0000313" key="3">
    <source>
        <dbReference type="Proteomes" id="UP000078492"/>
    </source>
</evidence>
<keyword evidence="3" id="KW-1185">Reference proteome</keyword>